<reference evidence="3" key="2">
    <citation type="submission" date="2025-08" db="UniProtKB">
        <authorList>
            <consortium name="EnsemblFungi"/>
        </authorList>
    </citation>
    <scope>IDENTIFICATION</scope>
    <source>
        <strain evidence="3">4287 / CBS 123668 / FGSC 9935 / NRRL 34936</strain>
    </source>
</reference>
<dbReference type="AlphaFoldDB" id="A0A0D2XT59"/>
<evidence type="ECO:0000313" key="3">
    <source>
        <dbReference type="EnsemblFungi" id="FOXG_07161P0"/>
    </source>
</evidence>
<dbReference type="Proteomes" id="UP000002489">
    <property type="component" value="Unassembled WGS sequence"/>
</dbReference>
<proteinExistence type="predicted"/>
<name>A0A0D2XT59_FUSOF</name>
<dbReference type="GO" id="GO:0005634">
    <property type="term" value="C:nucleus"/>
    <property type="evidence" value="ECO:0007669"/>
    <property type="project" value="UniProtKB-SubCell"/>
</dbReference>
<accession>A0A0D2XT59</accession>
<comment type="subcellular location">
    <subcellularLocation>
        <location evidence="1">Nucleus</location>
    </subcellularLocation>
</comment>
<dbReference type="PANTHER" id="PTHR12610:SF12">
    <property type="entry name" value="SEQUENCE-SPECIFIC SINGLE-STRANDED DNA-BINDING PROTEIN, ISOFORM D"/>
    <property type="match status" value="1"/>
</dbReference>
<organism evidence="3 4">
    <name type="scientific">Fusarium oxysporum (strain Fo5176)</name>
    <name type="common">Fusarium vascular wilt</name>
    <dbReference type="NCBI Taxonomy" id="660025"/>
    <lineage>
        <taxon>Eukaryota</taxon>
        <taxon>Fungi</taxon>
        <taxon>Dikarya</taxon>
        <taxon>Ascomycota</taxon>
        <taxon>Pezizomycotina</taxon>
        <taxon>Sordariomycetes</taxon>
        <taxon>Hypocreomycetidae</taxon>
        <taxon>Hypocreales</taxon>
        <taxon>Nectriaceae</taxon>
        <taxon>Fusarium</taxon>
        <taxon>Fusarium oxysporum species complex</taxon>
    </lineage>
</organism>
<dbReference type="GO" id="GO:0045944">
    <property type="term" value="P:positive regulation of transcription by RNA polymerase II"/>
    <property type="evidence" value="ECO:0007669"/>
    <property type="project" value="TreeGrafter"/>
</dbReference>
<evidence type="ECO:0000313" key="4">
    <source>
        <dbReference type="Proteomes" id="UP000002489"/>
    </source>
</evidence>
<keyword evidence="2" id="KW-0539">Nucleus</keyword>
<evidence type="ECO:0000256" key="1">
    <source>
        <dbReference type="ARBA" id="ARBA00004123"/>
    </source>
</evidence>
<reference evidence="4" key="1">
    <citation type="journal article" date="2012" name="Mol. Plant Microbe Interact.">
        <title>A highly conserved effector in Fusarium oxysporum is required for full virulence on Arabidopsis.</title>
        <authorList>
            <person name="Thatcher L.F."/>
            <person name="Gardiner D.M."/>
            <person name="Kazan K."/>
            <person name="Manners J."/>
        </authorList>
    </citation>
    <scope>NUCLEOTIDE SEQUENCE [LARGE SCALE GENOMIC DNA]</scope>
    <source>
        <strain evidence="4">Fo5176</strain>
    </source>
</reference>
<protein>
    <recommendedName>
        <fullName evidence="5">LisH domain-containing protein</fullName>
    </recommendedName>
</protein>
<dbReference type="PANTHER" id="PTHR12610">
    <property type="entry name" value="SINGLE STRANDED DNA BINDING PROTEIN"/>
    <property type="match status" value="1"/>
</dbReference>
<dbReference type="EnsemblFungi" id="FOXG_07161T0">
    <property type="protein sequence ID" value="FOXG_07161P0"/>
    <property type="gene ID" value="FOXG_07161"/>
</dbReference>
<evidence type="ECO:0008006" key="5">
    <source>
        <dbReference type="Google" id="ProtNLM"/>
    </source>
</evidence>
<sequence>MANMKAKTGHPHDASKYLPQNYNKQTQLNTYIYEYFLHNSMFQCAQSILKADSDVKVQRHSPGGDRHDKGLQLKNALRNKTIDSRLDSTHSNLLPAPNVPNLPPDSCFLYEWFGLFWAMFNAQKNEDGRIEACQYACHIQQRNWQKWNVSWPQTQSSSLLLQAPGSATHNAFYNSGEMGAKFGTQPMNDITKRPGNQWQRKKYHFTRKLSKAAREKSSFPKGTIPKKRTMNVKDEMVLCKIPKLNVGSTATRPANAAQSAVSHINPVGISKDVQTSSLSQTLPTGQPEVALPLTAASMAANPPVDLVQSAALNMENCNMTVNPVLCL</sequence>
<evidence type="ECO:0000256" key="2">
    <source>
        <dbReference type="ARBA" id="ARBA00023242"/>
    </source>
</evidence>